<evidence type="ECO:0000313" key="4">
    <source>
        <dbReference type="Proteomes" id="UP000281726"/>
    </source>
</evidence>
<dbReference type="EMBL" id="RBAK01000001">
    <property type="protein sequence ID" value="RKN50942.1"/>
    <property type="molecule type" value="Genomic_DNA"/>
</dbReference>
<dbReference type="AlphaFoldDB" id="A0A3A9ZRP7"/>
<proteinExistence type="predicted"/>
<dbReference type="RefSeq" id="WP_120724919.1">
    <property type="nucleotide sequence ID" value="NZ_RBAK01000001.1"/>
</dbReference>
<feature type="region of interest" description="Disordered" evidence="1">
    <location>
        <begin position="1"/>
        <end position="20"/>
    </location>
</feature>
<evidence type="ECO:0000256" key="2">
    <source>
        <dbReference type="SAM" id="Phobius"/>
    </source>
</evidence>
<keyword evidence="2" id="KW-0472">Membrane</keyword>
<organism evidence="3 4">
    <name type="scientific">Micromonospora endolithica</name>
    <dbReference type="NCBI Taxonomy" id="230091"/>
    <lineage>
        <taxon>Bacteria</taxon>
        <taxon>Bacillati</taxon>
        <taxon>Actinomycetota</taxon>
        <taxon>Actinomycetes</taxon>
        <taxon>Micromonosporales</taxon>
        <taxon>Micromonosporaceae</taxon>
        <taxon>Micromonospora</taxon>
    </lineage>
</organism>
<name>A0A3A9ZRP7_9ACTN</name>
<gene>
    <name evidence="3" type="ORF">D7223_04150</name>
</gene>
<feature type="transmembrane region" description="Helical" evidence="2">
    <location>
        <begin position="54"/>
        <end position="77"/>
    </location>
</feature>
<keyword evidence="2" id="KW-1133">Transmembrane helix</keyword>
<keyword evidence="2" id="KW-0812">Transmembrane</keyword>
<protein>
    <submittedName>
        <fullName evidence="3">Uncharacterized protein</fullName>
    </submittedName>
</protein>
<reference evidence="3 4" key="1">
    <citation type="journal article" date="2004" name="Syst. Appl. Microbiol.">
        <title>Cryptoendolithic actinomycetes from antarctic sandstone rock samples: Micromonospora endolithica sp. nov. and two isolates related to Micromonospora coerulea Jensen 1932.</title>
        <authorList>
            <person name="Hirsch P."/>
            <person name="Mevs U."/>
            <person name="Kroppenstedt R.M."/>
            <person name="Schumann P."/>
            <person name="Stackebrandt E."/>
        </authorList>
    </citation>
    <scope>NUCLEOTIDE SEQUENCE [LARGE SCALE GENOMIC DNA]</scope>
    <source>
        <strain evidence="3 4">JCM 12677</strain>
    </source>
</reference>
<accession>A0A3A9ZRP7</accession>
<sequence>MSQQDKVGSRSLNTYPEASGGQRVTAHVVALVVAPLVGLLCAWLATSLLDGAHWLVQTVVFALIGLVFGVGVLALLARPRTRGRR</sequence>
<feature type="transmembrane region" description="Helical" evidence="2">
    <location>
        <begin position="28"/>
        <end position="48"/>
    </location>
</feature>
<feature type="compositionally biased region" description="Polar residues" evidence="1">
    <location>
        <begin position="1"/>
        <end position="16"/>
    </location>
</feature>
<keyword evidence="4" id="KW-1185">Reference proteome</keyword>
<evidence type="ECO:0000313" key="3">
    <source>
        <dbReference type="EMBL" id="RKN50942.1"/>
    </source>
</evidence>
<comment type="caution">
    <text evidence="3">The sequence shown here is derived from an EMBL/GenBank/DDBJ whole genome shotgun (WGS) entry which is preliminary data.</text>
</comment>
<evidence type="ECO:0000256" key="1">
    <source>
        <dbReference type="SAM" id="MobiDB-lite"/>
    </source>
</evidence>
<dbReference type="Proteomes" id="UP000281726">
    <property type="component" value="Unassembled WGS sequence"/>
</dbReference>